<accession>A0A6S7KHZ2</accession>
<keyword evidence="2" id="KW-1185">Reference proteome</keyword>
<evidence type="ECO:0000313" key="1">
    <source>
        <dbReference type="EMBL" id="CAB4043678.1"/>
    </source>
</evidence>
<protein>
    <submittedName>
        <fullName evidence="1">Uncharacterized protein</fullName>
    </submittedName>
</protein>
<gene>
    <name evidence="1" type="ORF">PACLA_8A026359</name>
</gene>
<comment type="caution">
    <text evidence="1">The sequence shown here is derived from an EMBL/GenBank/DDBJ whole genome shotgun (WGS) entry which is preliminary data.</text>
</comment>
<dbReference type="AlphaFoldDB" id="A0A6S7KHZ2"/>
<evidence type="ECO:0000313" key="2">
    <source>
        <dbReference type="Proteomes" id="UP001152795"/>
    </source>
</evidence>
<proteinExistence type="predicted"/>
<dbReference type="EMBL" id="CACRXK020032895">
    <property type="protein sequence ID" value="CAB4043678.1"/>
    <property type="molecule type" value="Genomic_DNA"/>
</dbReference>
<organism evidence="1 2">
    <name type="scientific">Paramuricea clavata</name>
    <name type="common">Red gorgonian</name>
    <name type="synonym">Violescent sea-whip</name>
    <dbReference type="NCBI Taxonomy" id="317549"/>
    <lineage>
        <taxon>Eukaryota</taxon>
        <taxon>Metazoa</taxon>
        <taxon>Cnidaria</taxon>
        <taxon>Anthozoa</taxon>
        <taxon>Octocorallia</taxon>
        <taxon>Malacalcyonacea</taxon>
        <taxon>Plexauridae</taxon>
        <taxon>Paramuricea</taxon>
    </lineage>
</organism>
<reference evidence="1" key="1">
    <citation type="submission" date="2020-04" db="EMBL/GenBank/DDBJ databases">
        <authorList>
            <person name="Alioto T."/>
            <person name="Alioto T."/>
            <person name="Gomez Garrido J."/>
        </authorList>
    </citation>
    <scope>NUCLEOTIDE SEQUENCE</scope>
    <source>
        <strain evidence="1">A484AB</strain>
    </source>
</reference>
<feature type="non-terminal residue" evidence="1">
    <location>
        <position position="1"/>
    </location>
</feature>
<dbReference type="Proteomes" id="UP001152795">
    <property type="component" value="Unassembled WGS sequence"/>
</dbReference>
<sequence length="109" mass="11778">QFTKPLVAVQETAGEITGENVIGKRESMQCTTIDVHRRRAVGLEGGATAMDHQDVNVRHASNAHVTVGTIIGVTEMRVQKLRISSAEDVHMGINGVDGVIVMDRQFAVN</sequence>
<name>A0A6S7KHZ2_PARCT</name>